<feature type="region of interest" description="Disordered" evidence="3">
    <location>
        <begin position="1306"/>
        <end position="1339"/>
    </location>
</feature>
<evidence type="ECO:0000313" key="4">
    <source>
        <dbReference type="EMBL" id="KAK7858321.1"/>
    </source>
</evidence>
<reference evidence="4" key="3">
    <citation type="submission" date="2023-07" db="EMBL/GenBank/DDBJ databases">
        <title>An improved reference 1 genome and first organelle genomes of Quercus suber.</title>
        <authorList>
            <consortium name="Genosuber Consortium"/>
            <person name="Usie A."/>
            <person name="Serra O."/>
            <person name="Barros P."/>
        </authorList>
    </citation>
    <scope>NUCLEOTIDE SEQUENCE</scope>
    <source>
        <strain evidence="4">HL8</strain>
        <tissue evidence="4">Leaves</tissue>
    </source>
</reference>
<feature type="region of interest" description="Disordered" evidence="3">
    <location>
        <begin position="1106"/>
        <end position="1147"/>
    </location>
</feature>
<feature type="region of interest" description="Disordered" evidence="3">
    <location>
        <begin position="363"/>
        <end position="395"/>
    </location>
</feature>
<dbReference type="PANTHER" id="PTHR12902:SF33">
    <property type="entry name" value="PROTEIN SCAR3"/>
    <property type="match status" value="1"/>
</dbReference>
<feature type="compositionally biased region" description="Low complexity" evidence="3">
    <location>
        <begin position="801"/>
        <end position="817"/>
    </location>
</feature>
<feature type="compositionally biased region" description="Basic and acidic residues" evidence="3">
    <location>
        <begin position="363"/>
        <end position="378"/>
    </location>
</feature>
<dbReference type="InterPro" id="IPR028288">
    <property type="entry name" value="SCAR/WAVE_fam"/>
</dbReference>
<reference evidence="4" key="2">
    <citation type="journal article" date="2018" name="Sci. Data">
        <title>The draft genome sequence of cork oak.</title>
        <authorList>
            <person name="Ramos A.M."/>
            <person name="Usie A."/>
            <person name="Barbosa P."/>
            <person name="Barros P.M."/>
            <person name="Capote T."/>
            <person name="Chaves I."/>
            <person name="Simoes F."/>
            <person name="Abreu I."/>
            <person name="Carrasquinho I."/>
            <person name="Faro C."/>
            <person name="Guimaraes J.B."/>
            <person name="Mendonca D."/>
            <person name="Nobrega F."/>
            <person name="Rodrigues L."/>
            <person name="Saibo N.J.M."/>
            <person name="Varela M.C."/>
            <person name="Egas C."/>
            <person name="Matos J."/>
            <person name="Miguel C.M."/>
            <person name="Oliveira M.M."/>
            <person name="Ricardo C.P."/>
            <person name="Goncalves S."/>
        </authorList>
    </citation>
    <scope>NUCLEOTIDE SEQUENCE [LARGE SCALE GENOMIC DNA]</scope>
    <source>
        <strain evidence="4">HL8</strain>
    </source>
</reference>
<reference evidence="4" key="1">
    <citation type="submission" date="2017-12" db="EMBL/GenBank/DDBJ databases">
        <authorList>
            <person name="Barbosa P."/>
            <person name="Usie A."/>
            <person name="Ramos A.M."/>
        </authorList>
    </citation>
    <scope>NUCLEOTIDE SEQUENCE</scope>
    <source>
        <strain evidence="4">HL8</strain>
        <tissue evidence="4">Leaves</tissue>
    </source>
</reference>
<keyword evidence="2" id="KW-0009">Actin-binding</keyword>
<evidence type="ECO:0000256" key="1">
    <source>
        <dbReference type="ARBA" id="ARBA00006993"/>
    </source>
</evidence>
<evidence type="ECO:0000256" key="2">
    <source>
        <dbReference type="RuleBase" id="RU367034"/>
    </source>
</evidence>
<feature type="compositionally biased region" description="Acidic residues" evidence="3">
    <location>
        <begin position="791"/>
        <end position="800"/>
    </location>
</feature>
<sequence length="1398" mass="154848">MPLVRFEVRNEYGLGQPELYKEASIDDPKAVLEGVAVAGLVGILRQLGDLAEFAAEVFHGLQEQVMTTASRSHKLNVRVQRIEVALPSLEKAVLTQTSHIHFAYTAGSEWHPRIRNEQNHFIYNDLPRFIMDSYEGCRDPPRLHLLDKFDTGGPGSCLKRYSDPTFFKKVPFTSDEATEKTQANRKARRSKKKRSSQRNGQVLRSTSISNRSSRLQFASPTVNRQTSSLHTTSAVDIMSNSDMGDRSNSFDSRSGLQFTSHIVNGRTSPQTASTVDTTLDPGDHANSYDSRTASGYVECVFHPSCSVQPEQQESSSSRLMQPNDTLDSVFPEEETKAIVDNFPQSLLQEQIASGSCVTWDEKSEIVEPKGHQSDRDEAPETLLSNSDTDTHEGRGVDLRNVDQMDTHEGRGINLRNVDQIDTHEGIQVNLRNVDQMDTHEGSGVNLRNVDQMDTHEGRGVNLRNVDQKDKHEGRGVTLRIVDQMNTHEGRGVNLRNVDQMDKLEGRGVDLRIVDQMNTHEGRGVDLRNVDQMDIHEGRGVDLRNVDQMDTHEGRGVDLRNDDQMDTHEGRGVDLTNVDQMDTHEGRGVDLTNVDQVDTHEGRGVNLRNVDQMNTWEGSAVNLRNVDQIYTTEGRGVNLRNVDQMDTHDGRGVNLRNDDHMDGLHEHENSLELMSGMNQIDDIESETDNYMDALNTIESESENDIDCQTKREVELYNSDSDDEGIDVIHELPVNNSDHNPPELESHTASYISLNEGMLSNIPNSDSPESFVHEQIPQMAKISPNLDHSVDNDSSESSDILDDSNSVSVSGPISSASEISDFRDPSRGKIISGFCKSQETPADISGVHSNTFWTNGGLLGLEPSKPPDFTMQNAMKQDSVNRSKDETVCPSAHGFMLRGDEHEAKQDTLAKKAGVIEKDPSYVCPTSCQDDGVSTKKTDSGFSPVDSDSKCEVSVMAPKTVIPVAPDIKSSYAEGNQENDENSSLVFGLSRRLLANGLYKKVSLVRHDNPEPVSSVDAVGLEQCSGQHRVVNQTIPETTIEEQLGRGSPVDSLTSSPPLEHMKISFHPLNGYETSKLKLKFPDGNQRFEGMRDMFPSFQLVPEPDIPLNDFVSESDDDTFCRSSPSKSDDCLSHHSESNSEQWESGETPEINNLELYDALCRISSGESMSSSMEFVGTANNGVHIDGGNKSADTRNGVEPSLSGPFLDLPNFDTVNPVLLQKTKDDPNLLKLEYPGQPTPQPPPLPPVQWRMSQPHVDVTEDKEDNLNEALKSAFDLKLLGSAMFQQPKPAPAKQQDTNKEANIVDKESSRYHSGQDQQKLNGQKEANQAVNGTEMDERGDFLQQIRSKSFNLRRTVTAKPINAPGPTNVKVTAILEKASAIRQAVGSDDGDDDDTWSDA</sequence>
<feature type="region of interest" description="Disordered" evidence="3">
    <location>
        <begin position="782"/>
        <end position="820"/>
    </location>
</feature>
<protein>
    <recommendedName>
        <fullName evidence="2">Protein SCAR</fullName>
    </recommendedName>
    <alternativeName>
        <fullName evidence="2">Protein WAVE</fullName>
    </alternativeName>
</protein>
<dbReference type="GO" id="GO:2000601">
    <property type="term" value="P:positive regulation of Arp2/3 complex-mediated actin nucleation"/>
    <property type="evidence" value="ECO:0007669"/>
    <property type="project" value="TreeGrafter"/>
</dbReference>
<feature type="region of interest" description="Disordered" evidence="3">
    <location>
        <begin position="926"/>
        <end position="945"/>
    </location>
</feature>
<dbReference type="GO" id="GO:0030036">
    <property type="term" value="P:actin cytoskeleton organization"/>
    <property type="evidence" value="ECO:0007669"/>
    <property type="project" value="UniProtKB-UniRule"/>
</dbReference>
<comment type="caution">
    <text evidence="4">The sequence shown here is derived from an EMBL/GenBank/DDBJ whole genome shotgun (WGS) entry which is preliminary data.</text>
</comment>
<feature type="compositionally biased region" description="Basic residues" evidence="3">
    <location>
        <begin position="183"/>
        <end position="196"/>
    </location>
</feature>
<evidence type="ECO:0000256" key="3">
    <source>
        <dbReference type="SAM" id="MobiDB-lite"/>
    </source>
</evidence>
<keyword evidence="2" id="KW-0963">Cytoplasm</keyword>
<keyword evidence="2" id="KW-0206">Cytoskeleton</keyword>
<dbReference type="PANTHER" id="PTHR12902">
    <property type="entry name" value="WASP-1"/>
    <property type="match status" value="1"/>
</dbReference>
<accession>A0AAW0M684</accession>
<name>A0AAW0M684_QUESU</name>
<dbReference type="Gene3D" id="1.20.5.340">
    <property type="match status" value="1"/>
</dbReference>
<dbReference type="GO" id="GO:0003779">
    <property type="term" value="F:actin binding"/>
    <property type="evidence" value="ECO:0007669"/>
    <property type="project" value="UniProtKB-UniRule"/>
</dbReference>
<feature type="compositionally biased region" description="Polar residues" evidence="3">
    <location>
        <begin position="1310"/>
        <end position="1330"/>
    </location>
</feature>
<feature type="region of interest" description="Disordered" evidence="3">
    <location>
        <begin position="175"/>
        <end position="289"/>
    </location>
</feature>
<dbReference type="EMBL" id="PKMF04000020">
    <property type="protein sequence ID" value="KAK7858321.1"/>
    <property type="molecule type" value="Genomic_DNA"/>
</dbReference>
<gene>
    <name evidence="4" type="primary">SCAR3</name>
    <name evidence="4" type="ORF">CFP56_013045</name>
</gene>
<comment type="subcellular location">
    <subcellularLocation>
        <location evidence="2">Cytoplasm</location>
        <location evidence="2">Cytoskeleton</location>
    </subcellularLocation>
</comment>
<dbReference type="GO" id="GO:0034237">
    <property type="term" value="F:protein kinase A regulatory subunit binding"/>
    <property type="evidence" value="ECO:0007669"/>
    <property type="project" value="TreeGrafter"/>
</dbReference>
<comment type="function">
    <text evidence="2">Involved in regulation of actin and microtubule organization. Part of a WAVE complex that activates the Arp2/3 complex.</text>
</comment>
<dbReference type="Gene3D" id="6.10.280.150">
    <property type="match status" value="2"/>
</dbReference>
<dbReference type="GO" id="GO:0071933">
    <property type="term" value="F:Arp2/3 complex binding"/>
    <property type="evidence" value="ECO:0007669"/>
    <property type="project" value="TreeGrafter"/>
</dbReference>
<organism evidence="4">
    <name type="scientific">Quercus suber</name>
    <name type="common">Cork oak</name>
    <dbReference type="NCBI Taxonomy" id="58331"/>
    <lineage>
        <taxon>Eukaryota</taxon>
        <taxon>Viridiplantae</taxon>
        <taxon>Streptophyta</taxon>
        <taxon>Embryophyta</taxon>
        <taxon>Tracheophyta</taxon>
        <taxon>Spermatophyta</taxon>
        <taxon>Magnoliopsida</taxon>
        <taxon>eudicotyledons</taxon>
        <taxon>Gunneridae</taxon>
        <taxon>Pentapetalae</taxon>
        <taxon>rosids</taxon>
        <taxon>fabids</taxon>
        <taxon>Fagales</taxon>
        <taxon>Fagaceae</taxon>
        <taxon>Quercus</taxon>
    </lineage>
</organism>
<proteinExistence type="inferred from homology"/>
<feature type="compositionally biased region" description="Polar residues" evidence="3">
    <location>
        <begin position="200"/>
        <end position="277"/>
    </location>
</feature>
<comment type="similarity">
    <text evidence="1 2">Belongs to the SCAR/WAVE family.</text>
</comment>
<feature type="compositionally biased region" description="Basic and acidic residues" evidence="3">
    <location>
        <begin position="1125"/>
        <end position="1136"/>
    </location>
</feature>
<dbReference type="GO" id="GO:0005856">
    <property type="term" value="C:cytoskeleton"/>
    <property type="evidence" value="ECO:0007669"/>
    <property type="project" value="UniProtKB-SubCell"/>
</dbReference>